<dbReference type="GeneID" id="19186619"/>
<dbReference type="EMBL" id="AMGX01000002">
    <property type="protein sequence ID" value="EXJ75190.1"/>
    <property type="molecule type" value="Genomic_DNA"/>
</dbReference>
<dbReference type="AlphaFoldDB" id="W9XCY4"/>
<sequence>MGKAKNKIKYPKQPPPRMHFRYSSSGDPLYGWEVVDSIIASLGTFADLVESFTIEKSDAQYYAFEKVKEELCTAVVDAANSLSSIWNSVVDPQNSSTDAAPMEARSVYLKLLTDTSLPGYCNEIKRNLRQPWEHATRDGTIGQPTDLETYKDRLQKLMPKIQAGLKIFLEPEISNGLTQKDTGLPRKFARHLSVPVSSPLKNTAIPSDPKKKNWCVVM</sequence>
<comment type="caution">
    <text evidence="1">The sequence shown here is derived from an EMBL/GenBank/DDBJ whole genome shotgun (WGS) entry which is preliminary data.</text>
</comment>
<evidence type="ECO:0000313" key="1">
    <source>
        <dbReference type="EMBL" id="EXJ75190.1"/>
    </source>
</evidence>
<protein>
    <submittedName>
        <fullName evidence="1">Uncharacterized protein</fullName>
    </submittedName>
</protein>
<dbReference type="Proteomes" id="UP000019471">
    <property type="component" value="Unassembled WGS sequence"/>
</dbReference>
<dbReference type="OrthoDB" id="10371860at2759"/>
<organism evidence="1 2">
    <name type="scientific">Cladophialophora psammophila CBS 110553</name>
    <dbReference type="NCBI Taxonomy" id="1182543"/>
    <lineage>
        <taxon>Eukaryota</taxon>
        <taxon>Fungi</taxon>
        <taxon>Dikarya</taxon>
        <taxon>Ascomycota</taxon>
        <taxon>Pezizomycotina</taxon>
        <taxon>Eurotiomycetes</taxon>
        <taxon>Chaetothyriomycetidae</taxon>
        <taxon>Chaetothyriales</taxon>
        <taxon>Herpotrichiellaceae</taxon>
        <taxon>Cladophialophora</taxon>
    </lineage>
</organism>
<keyword evidence="2" id="KW-1185">Reference proteome</keyword>
<evidence type="ECO:0000313" key="2">
    <source>
        <dbReference type="Proteomes" id="UP000019471"/>
    </source>
</evidence>
<reference evidence="1 2" key="1">
    <citation type="submission" date="2013-03" db="EMBL/GenBank/DDBJ databases">
        <title>The Genome Sequence of Cladophialophora psammophila CBS 110553.</title>
        <authorList>
            <consortium name="The Broad Institute Genomics Platform"/>
            <person name="Cuomo C."/>
            <person name="de Hoog S."/>
            <person name="Gorbushina A."/>
            <person name="Walker B."/>
            <person name="Young S.K."/>
            <person name="Zeng Q."/>
            <person name="Gargeya S."/>
            <person name="Fitzgerald M."/>
            <person name="Haas B."/>
            <person name="Abouelleil A."/>
            <person name="Allen A.W."/>
            <person name="Alvarado L."/>
            <person name="Arachchi H.M."/>
            <person name="Berlin A.M."/>
            <person name="Chapman S.B."/>
            <person name="Gainer-Dewar J."/>
            <person name="Goldberg J."/>
            <person name="Griggs A."/>
            <person name="Gujja S."/>
            <person name="Hansen M."/>
            <person name="Howarth C."/>
            <person name="Imamovic A."/>
            <person name="Ireland A."/>
            <person name="Larimer J."/>
            <person name="McCowan C."/>
            <person name="Murphy C."/>
            <person name="Pearson M."/>
            <person name="Poon T.W."/>
            <person name="Priest M."/>
            <person name="Roberts A."/>
            <person name="Saif S."/>
            <person name="Shea T."/>
            <person name="Sisk P."/>
            <person name="Sykes S."/>
            <person name="Wortman J."/>
            <person name="Nusbaum C."/>
            <person name="Birren B."/>
        </authorList>
    </citation>
    <scope>NUCLEOTIDE SEQUENCE [LARGE SCALE GENOMIC DNA]</scope>
    <source>
        <strain evidence="1 2">CBS 110553</strain>
    </source>
</reference>
<name>W9XCY4_9EURO</name>
<dbReference type="HOGENOM" id="CLU_1266760_0_0_1"/>
<proteinExistence type="predicted"/>
<accession>W9XCY4</accession>
<dbReference type="RefSeq" id="XP_007740692.1">
    <property type="nucleotide sequence ID" value="XM_007742502.1"/>
</dbReference>
<gene>
    <name evidence="1" type="ORF">A1O5_01886</name>
</gene>